<proteinExistence type="predicted"/>
<reference evidence="2 3" key="1">
    <citation type="submission" date="2023-03" db="EMBL/GenBank/DDBJ databases">
        <title>Bacillus Genome Sequencing.</title>
        <authorList>
            <person name="Dunlap C."/>
        </authorList>
    </citation>
    <scope>NUCLEOTIDE SEQUENCE [LARGE SCALE GENOMIC DNA]</scope>
    <source>
        <strain evidence="2 3">B-23453</strain>
    </source>
</reference>
<evidence type="ECO:0000313" key="3">
    <source>
        <dbReference type="Proteomes" id="UP001341444"/>
    </source>
</evidence>
<feature type="region of interest" description="Disordered" evidence="1">
    <location>
        <begin position="39"/>
        <end position="77"/>
    </location>
</feature>
<organism evidence="2 3">
    <name type="scientific">Heyndrickxia acidicola</name>
    <dbReference type="NCBI Taxonomy" id="209389"/>
    <lineage>
        <taxon>Bacteria</taxon>
        <taxon>Bacillati</taxon>
        <taxon>Bacillota</taxon>
        <taxon>Bacilli</taxon>
        <taxon>Bacillales</taxon>
        <taxon>Bacillaceae</taxon>
        <taxon>Heyndrickxia</taxon>
    </lineage>
</organism>
<evidence type="ECO:0000313" key="2">
    <source>
        <dbReference type="EMBL" id="MED1201787.1"/>
    </source>
</evidence>
<keyword evidence="3" id="KW-1185">Reference proteome</keyword>
<sequence>MEINRRDDKGYCQISQFNPNIEFNPKLIEAKGTRLLREKLARGRSRRSVRRGSSRPPAESECLKRKSTSRKTRAQPR</sequence>
<feature type="compositionally biased region" description="Basic residues" evidence="1">
    <location>
        <begin position="42"/>
        <end position="53"/>
    </location>
</feature>
<evidence type="ECO:0000256" key="1">
    <source>
        <dbReference type="SAM" id="MobiDB-lite"/>
    </source>
</evidence>
<name>A0ABU6MBM1_9BACI</name>
<comment type="caution">
    <text evidence="2">The sequence shown here is derived from an EMBL/GenBank/DDBJ whole genome shotgun (WGS) entry which is preliminary data.</text>
</comment>
<feature type="compositionally biased region" description="Basic residues" evidence="1">
    <location>
        <begin position="65"/>
        <end position="77"/>
    </location>
</feature>
<dbReference type="RefSeq" id="WP_066268418.1">
    <property type="nucleotide sequence ID" value="NZ_JARMAB010000003.1"/>
</dbReference>
<gene>
    <name evidence="2" type="ORF">P4T90_01645</name>
</gene>
<protein>
    <submittedName>
        <fullName evidence="2">Uncharacterized protein</fullName>
    </submittedName>
</protein>
<dbReference type="Proteomes" id="UP001341444">
    <property type="component" value="Unassembled WGS sequence"/>
</dbReference>
<accession>A0ABU6MBM1</accession>
<dbReference type="EMBL" id="JARMAB010000003">
    <property type="protein sequence ID" value="MED1201787.1"/>
    <property type="molecule type" value="Genomic_DNA"/>
</dbReference>